<keyword evidence="2" id="KW-0560">Oxidoreductase</keyword>
<evidence type="ECO:0000256" key="3">
    <source>
        <dbReference type="RuleBase" id="RU000363"/>
    </source>
</evidence>
<dbReference type="PANTHER" id="PTHR44169:SF6">
    <property type="entry name" value="NADPH-DEPENDENT 1-ACYLDIHYDROXYACETONE PHOSPHATE REDUCTASE"/>
    <property type="match status" value="1"/>
</dbReference>
<proteinExistence type="inferred from homology"/>
<dbReference type="PRINTS" id="PR00081">
    <property type="entry name" value="GDHRDH"/>
</dbReference>
<dbReference type="InterPro" id="IPR020904">
    <property type="entry name" value="Sc_DH/Rdtase_CS"/>
</dbReference>
<dbReference type="PRINTS" id="PR00080">
    <property type="entry name" value="SDRFAMILY"/>
</dbReference>
<evidence type="ECO:0000259" key="4">
    <source>
        <dbReference type="SMART" id="SM00822"/>
    </source>
</evidence>
<dbReference type="InterPro" id="IPR057326">
    <property type="entry name" value="KR_dom"/>
</dbReference>
<keyword evidence="6" id="KW-1185">Reference proteome</keyword>
<dbReference type="CDD" id="cd05374">
    <property type="entry name" value="17beta-HSD-like_SDR_c"/>
    <property type="match status" value="1"/>
</dbReference>
<dbReference type="EMBL" id="WVUH01000047">
    <property type="protein sequence ID" value="MBO4206025.1"/>
    <property type="molecule type" value="Genomic_DNA"/>
</dbReference>
<comment type="caution">
    <text evidence="5">The sequence shown here is derived from an EMBL/GenBank/DDBJ whole genome shotgun (WGS) entry which is preliminary data.</text>
</comment>
<sequence>MTSPVLITGCSSGIGRVTALYLLSRGYRVVATSRTVSAMEQLARAGATVRPLDVTDEESAAKVVADIEAEHGAVGALVNNAGYAEYGPVETVSLERARAQFETNFFGLARMCQLVLPGMRRTGRGRIVNMSSVGGRIAFPGGGVYNASKFAVEALSDALRFEVEPLGVSVSVIEPNLIRDTRFDEHVDESMRRNTDESGPYRDLRQSIVDQLRRCFTSPRMASPATAVATVVDHALSDPRPRTRYLVSPSGRFFVGSKLVMSDRQWDRVIRRQFGLTESGAYTGKYAQQ</sequence>
<gene>
    <name evidence="5" type="ORF">GSF22_08400</name>
</gene>
<dbReference type="InterPro" id="IPR036291">
    <property type="entry name" value="NAD(P)-bd_dom_sf"/>
</dbReference>
<dbReference type="InterPro" id="IPR002347">
    <property type="entry name" value="SDR_fam"/>
</dbReference>
<dbReference type="PANTHER" id="PTHR44169">
    <property type="entry name" value="NADPH-DEPENDENT 1-ACYLDIHYDROXYACETONE PHOSPHATE REDUCTASE"/>
    <property type="match status" value="1"/>
</dbReference>
<accession>A0ABS3VND9</accession>
<organism evidence="5 6">
    <name type="scientific">Micromonospora echinofusca</name>
    <dbReference type="NCBI Taxonomy" id="47858"/>
    <lineage>
        <taxon>Bacteria</taxon>
        <taxon>Bacillati</taxon>
        <taxon>Actinomycetota</taxon>
        <taxon>Actinomycetes</taxon>
        <taxon>Micromonosporales</taxon>
        <taxon>Micromonosporaceae</taxon>
        <taxon>Micromonospora</taxon>
    </lineage>
</organism>
<name>A0ABS3VND9_MICEH</name>
<evidence type="ECO:0000256" key="1">
    <source>
        <dbReference type="ARBA" id="ARBA00006484"/>
    </source>
</evidence>
<dbReference type="SMART" id="SM00822">
    <property type="entry name" value="PKS_KR"/>
    <property type="match status" value="1"/>
</dbReference>
<dbReference type="SUPFAM" id="SSF51735">
    <property type="entry name" value="NAD(P)-binding Rossmann-fold domains"/>
    <property type="match status" value="1"/>
</dbReference>
<protein>
    <submittedName>
        <fullName evidence="5">SDR family NAD(P)-dependent oxidoreductase</fullName>
    </submittedName>
</protein>
<evidence type="ECO:0000313" key="5">
    <source>
        <dbReference type="EMBL" id="MBO4206025.1"/>
    </source>
</evidence>
<comment type="similarity">
    <text evidence="1 3">Belongs to the short-chain dehydrogenases/reductases (SDR) family.</text>
</comment>
<dbReference type="PROSITE" id="PS00061">
    <property type="entry name" value="ADH_SHORT"/>
    <property type="match status" value="1"/>
</dbReference>
<evidence type="ECO:0000256" key="2">
    <source>
        <dbReference type="ARBA" id="ARBA00023002"/>
    </source>
</evidence>
<reference evidence="5 6" key="1">
    <citation type="submission" date="2019-12" db="EMBL/GenBank/DDBJ databases">
        <title>Whole genome sequencing of endophytic Actinobacterium Micromonospora sp. MPMI6T.</title>
        <authorList>
            <person name="Evv R."/>
            <person name="Podile A.R."/>
        </authorList>
    </citation>
    <scope>NUCLEOTIDE SEQUENCE [LARGE SCALE GENOMIC DNA]</scope>
    <source>
        <strain evidence="5 6">MPMI6</strain>
    </source>
</reference>
<dbReference type="Gene3D" id="3.40.50.720">
    <property type="entry name" value="NAD(P)-binding Rossmann-like Domain"/>
    <property type="match status" value="1"/>
</dbReference>
<feature type="domain" description="Ketoreductase" evidence="4">
    <location>
        <begin position="3"/>
        <end position="181"/>
    </location>
</feature>
<evidence type="ECO:0000313" key="6">
    <source>
        <dbReference type="Proteomes" id="UP000823521"/>
    </source>
</evidence>
<dbReference type="Pfam" id="PF00106">
    <property type="entry name" value="adh_short"/>
    <property type="match status" value="1"/>
</dbReference>
<dbReference type="Proteomes" id="UP000823521">
    <property type="component" value="Unassembled WGS sequence"/>
</dbReference>